<dbReference type="AlphaFoldDB" id="A0AA88LQT2"/>
<evidence type="ECO:0000256" key="1">
    <source>
        <dbReference type="SAM" id="Coils"/>
    </source>
</evidence>
<protein>
    <submittedName>
        <fullName evidence="2">Uncharacterized protein</fullName>
    </submittedName>
</protein>
<evidence type="ECO:0000313" key="2">
    <source>
        <dbReference type="EMBL" id="KAK2820176.1"/>
    </source>
</evidence>
<dbReference type="EMBL" id="JAUPFM010000019">
    <property type="protein sequence ID" value="KAK2820176.1"/>
    <property type="molecule type" value="Genomic_DNA"/>
</dbReference>
<sequence length="141" mass="16015">MSALDADVARLLRLKDERIGLMERRLRDKEEEAAELRRRLHKCQSVLRGRGLCSPDCCWRTAGGPGGRQACPRSPWRRWSCGGSGKRTAPQKTQRRSFWILKTTGVYFWMQKILERCGGTLRPPQRIIEGPARPGPVLGMA</sequence>
<dbReference type="CDD" id="cd12085">
    <property type="entry name" value="DD_cGKI-alpha"/>
    <property type="match status" value="1"/>
</dbReference>
<dbReference type="Gene3D" id="1.20.5.490">
    <property type="entry name" value="Single helix bin"/>
    <property type="match status" value="1"/>
</dbReference>
<feature type="coiled-coil region" evidence="1">
    <location>
        <begin position="12"/>
        <end position="46"/>
    </location>
</feature>
<evidence type="ECO:0000313" key="3">
    <source>
        <dbReference type="Proteomes" id="UP001187415"/>
    </source>
</evidence>
<accession>A0AA88LQT2</accession>
<keyword evidence="1" id="KW-0175">Coiled coil</keyword>
<name>A0AA88LQT2_CHASR</name>
<keyword evidence="3" id="KW-1185">Reference proteome</keyword>
<gene>
    <name evidence="2" type="ORF">Q5P01_023135</name>
</gene>
<reference evidence="2" key="1">
    <citation type="submission" date="2023-07" db="EMBL/GenBank/DDBJ databases">
        <title>Chromosome-level Genome Assembly of Striped Snakehead (Channa striata).</title>
        <authorList>
            <person name="Liu H."/>
        </authorList>
    </citation>
    <scope>NUCLEOTIDE SEQUENCE</scope>
    <source>
        <strain evidence="2">Gz</strain>
        <tissue evidence="2">Muscle</tissue>
    </source>
</reference>
<dbReference type="Proteomes" id="UP001187415">
    <property type="component" value="Unassembled WGS sequence"/>
</dbReference>
<proteinExistence type="predicted"/>
<organism evidence="2 3">
    <name type="scientific">Channa striata</name>
    <name type="common">Snakehead murrel</name>
    <name type="synonym">Ophicephalus striatus</name>
    <dbReference type="NCBI Taxonomy" id="64152"/>
    <lineage>
        <taxon>Eukaryota</taxon>
        <taxon>Metazoa</taxon>
        <taxon>Chordata</taxon>
        <taxon>Craniata</taxon>
        <taxon>Vertebrata</taxon>
        <taxon>Euteleostomi</taxon>
        <taxon>Actinopterygii</taxon>
        <taxon>Neopterygii</taxon>
        <taxon>Teleostei</taxon>
        <taxon>Neoteleostei</taxon>
        <taxon>Acanthomorphata</taxon>
        <taxon>Anabantaria</taxon>
        <taxon>Anabantiformes</taxon>
        <taxon>Channoidei</taxon>
        <taxon>Channidae</taxon>
        <taxon>Channa</taxon>
    </lineage>
</organism>
<comment type="caution">
    <text evidence="2">The sequence shown here is derived from an EMBL/GenBank/DDBJ whole genome shotgun (WGS) entry which is preliminary data.</text>
</comment>